<evidence type="ECO:0000256" key="10">
    <source>
        <dbReference type="ARBA" id="ARBA00048988"/>
    </source>
</evidence>
<dbReference type="Gene3D" id="1.10.486.10">
    <property type="entry name" value="PCRA, domain 4"/>
    <property type="match status" value="1"/>
</dbReference>
<keyword evidence="3 11" id="KW-0378">Hydrolase</keyword>
<evidence type="ECO:0000256" key="7">
    <source>
        <dbReference type="ARBA" id="ARBA00023235"/>
    </source>
</evidence>
<dbReference type="InterPro" id="IPR014017">
    <property type="entry name" value="DNA_helicase_UvrD-like_C"/>
</dbReference>
<evidence type="ECO:0000256" key="9">
    <source>
        <dbReference type="ARBA" id="ARBA00034808"/>
    </source>
</evidence>
<dbReference type="PROSITE" id="PS51217">
    <property type="entry name" value="UVRD_HELICASE_CTER"/>
    <property type="match status" value="1"/>
</dbReference>
<dbReference type="Proteomes" id="UP001148125">
    <property type="component" value="Unassembled WGS sequence"/>
</dbReference>
<keyword evidence="7" id="KW-0413">Isomerase</keyword>
<keyword evidence="15" id="KW-1185">Reference proteome</keyword>
<comment type="catalytic activity">
    <reaction evidence="8">
        <text>Couples ATP hydrolysis with the unwinding of duplex DNA by translocating in the 3'-5' direction.</text>
        <dbReference type="EC" id="5.6.2.4"/>
    </reaction>
</comment>
<gene>
    <name evidence="14" type="ORF">N7Z68_04810</name>
</gene>
<dbReference type="InterPro" id="IPR027417">
    <property type="entry name" value="P-loop_NTPase"/>
</dbReference>
<dbReference type="EC" id="5.6.2.4" evidence="9"/>
<dbReference type="RefSeq" id="WP_275117327.1">
    <property type="nucleotide sequence ID" value="NZ_JAOTPO010000002.1"/>
</dbReference>
<accession>A0ABT5VBH9</accession>
<evidence type="ECO:0000256" key="11">
    <source>
        <dbReference type="PROSITE-ProRule" id="PRU00560"/>
    </source>
</evidence>
<dbReference type="EMBL" id="JAOTPO010000002">
    <property type="protein sequence ID" value="MDE5412697.1"/>
    <property type="molecule type" value="Genomic_DNA"/>
</dbReference>
<organism evidence="14 15">
    <name type="scientific">Alkalihalobacterium chitinilyticum</name>
    <dbReference type="NCBI Taxonomy" id="2980103"/>
    <lineage>
        <taxon>Bacteria</taxon>
        <taxon>Bacillati</taxon>
        <taxon>Bacillota</taxon>
        <taxon>Bacilli</taxon>
        <taxon>Bacillales</taxon>
        <taxon>Bacillaceae</taxon>
        <taxon>Alkalihalobacterium</taxon>
    </lineage>
</organism>
<evidence type="ECO:0000256" key="4">
    <source>
        <dbReference type="ARBA" id="ARBA00022806"/>
    </source>
</evidence>
<dbReference type="PANTHER" id="PTHR11070:SF2">
    <property type="entry name" value="ATP-DEPENDENT DNA HELICASE SRS2"/>
    <property type="match status" value="1"/>
</dbReference>
<evidence type="ECO:0000259" key="13">
    <source>
        <dbReference type="PROSITE" id="PS51217"/>
    </source>
</evidence>
<dbReference type="SUPFAM" id="SSF52540">
    <property type="entry name" value="P-loop containing nucleoside triphosphate hydrolases"/>
    <property type="match status" value="1"/>
</dbReference>
<dbReference type="PANTHER" id="PTHR11070">
    <property type="entry name" value="UVRD / RECB / PCRA DNA HELICASE FAMILY MEMBER"/>
    <property type="match status" value="1"/>
</dbReference>
<dbReference type="Gene3D" id="1.10.10.160">
    <property type="match status" value="1"/>
</dbReference>
<evidence type="ECO:0000313" key="15">
    <source>
        <dbReference type="Proteomes" id="UP001148125"/>
    </source>
</evidence>
<protein>
    <recommendedName>
        <fullName evidence="9">DNA 3'-5' helicase</fullName>
        <ecNumber evidence="9">5.6.2.4</ecNumber>
    </recommendedName>
</protein>
<comment type="similarity">
    <text evidence="1">Belongs to the helicase family. UvrD subfamily.</text>
</comment>
<dbReference type="Pfam" id="PF00580">
    <property type="entry name" value="UvrD-helicase"/>
    <property type="match status" value="1"/>
</dbReference>
<dbReference type="CDD" id="cd18807">
    <property type="entry name" value="SF1_C_UvrD"/>
    <property type="match status" value="1"/>
</dbReference>
<keyword evidence="6" id="KW-0238">DNA-binding</keyword>
<evidence type="ECO:0000256" key="3">
    <source>
        <dbReference type="ARBA" id="ARBA00022801"/>
    </source>
</evidence>
<feature type="binding site" evidence="11">
    <location>
        <begin position="167"/>
        <end position="174"/>
    </location>
    <ligand>
        <name>ATP</name>
        <dbReference type="ChEBI" id="CHEBI:30616"/>
    </ligand>
</feature>
<dbReference type="InterPro" id="IPR013986">
    <property type="entry name" value="DExx_box_DNA_helicase_dom_sf"/>
</dbReference>
<dbReference type="Gene3D" id="3.40.50.300">
    <property type="entry name" value="P-loop containing nucleotide triphosphate hydrolases"/>
    <property type="match status" value="2"/>
</dbReference>
<proteinExistence type="inferred from homology"/>
<dbReference type="InterPro" id="IPR014016">
    <property type="entry name" value="UvrD-like_ATP-bd"/>
</dbReference>
<evidence type="ECO:0000256" key="8">
    <source>
        <dbReference type="ARBA" id="ARBA00034617"/>
    </source>
</evidence>
<evidence type="ECO:0000259" key="12">
    <source>
        <dbReference type="PROSITE" id="PS51198"/>
    </source>
</evidence>
<dbReference type="InterPro" id="IPR000212">
    <property type="entry name" value="DNA_helicase_UvrD/REP"/>
</dbReference>
<dbReference type="Pfam" id="PF13361">
    <property type="entry name" value="UvrD_C"/>
    <property type="match status" value="2"/>
</dbReference>
<comment type="catalytic activity">
    <reaction evidence="10">
        <text>ATP + H2O = ADP + phosphate + H(+)</text>
        <dbReference type="Rhea" id="RHEA:13065"/>
        <dbReference type="ChEBI" id="CHEBI:15377"/>
        <dbReference type="ChEBI" id="CHEBI:15378"/>
        <dbReference type="ChEBI" id="CHEBI:30616"/>
        <dbReference type="ChEBI" id="CHEBI:43474"/>
        <dbReference type="ChEBI" id="CHEBI:456216"/>
        <dbReference type="EC" id="5.6.2.4"/>
    </reaction>
</comment>
<comment type="caution">
    <text evidence="14">The sequence shown here is derived from an EMBL/GenBank/DDBJ whole genome shotgun (WGS) entry which is preliminary data.</text>
</comment>
<reference evidence="14" key="1">
    <citation type="submission" date="2024-05" db="EMBL/GenBank/DDBJ databases">
        <title>Alkalihalobacillus sp. strain MEB203 novel alkaliphilic bacterium from Lonar Lake, India.</title>
        <authorList>
            <person name="Joshi A."/>
            <person name="Thite S."/>
            <person name="Mengade P."/>
        </authorList>
    </citation>
    <scope>NUCLEOTIDE SEQUENCE</scope>
    <source>
        <strain evidence="14">MEB 203</strain>
    </source>
</reference>
<feature type="domain" description="UvrD-like helicase ATP-binding" evidence="12">
    <location>
        <begin position="146"/>
        <end position="425"/>
    </location>
</feature>
<evidence type="ECO:0000256" key="6">
    <source>
        <dbReference type="ARBA" id="ARBA00023125"/>
    </source>
</evidence>
<evidence type="ECO:0000256" key="1">
    <source>
        <dbReference type="ARBA" id="ARBA00009922"/>
    </source>
</evidence>
<keyword evidence="5 11" id="KW-0067">ATP-binding</keyword>
<sequence>MEVAFWNERLVQLANIDASQYQQLYRDSKRGRLTCPHCGEKMSFSVSIQHPPHFVHVADDEECETAVTSLLDKKKEELISSSPNKTTVGFRLPDRRTISSQSSTKPAEINWKKPEIVCRISNFQEQNDTTGEISHTYYQELSQEGFKLDPYQWEAVTTTEGPLLILAGAGSGKTRVLTARAAYMMTEKQIPSNRLLLVTFTAKAAREMKERMLQYPNLKPSEIRQLLVGTFHSIFYKMLLHHDPNRWHQDRLLKWEWQKERIAKQVGRELGLEEKEFAYDQALTQIGWWKNNLIIPDQVEPKDIFEERTLHIYKHYEEIKEKEQLFDFDDMLIGCYYFLSENRNLLEKYQERFSYISVDEFQDINKVQYQIVQLLAQPQNNLCVVGDDDQSIYSFRGSNPSYILNFKKEYPATKTVILAKNYRSVHSIVSSASYVISKNKHRYDKQLSALSNSDFMPLVFFPFDEELEATIIVEDLKERIAQGASPSDFAILYRTNVSTRALFERLVHTSLPFIVEQEGDSFYQRKTVRKILAYMQLSINPNHTDAMSDLIGALFLKQDVLRDLKALSIIEDCSLVEALTKLTQLPAFQLKKLKTIVPLFSKIPSLKPVDAIDFIEKEMGLTDYLKKQGNEGNAMDKGSDDVRDLRVAAQSHPSVPEFLEYVDHIIHKHKEIVSNKNTMTGEAIQLMTIHRSKGLEFKQVYVIGAVDGGLPHDYALDAWRDGNDEPMEEERRLMYVAMTRAKEALYISVPSMRRGKKAIRSRFLR</sequence>
<dbReference type="GO" id="GO:0004386">
    <property type="term" value="F:helicase activity"/>
    <property type="evidence" value="ECO:0007669"/>
    <property type="project" value="UniProtKB-KW"/>
</dbReference>
<keyword evidence="4 11" id="KW-0347">Helicase</keyword>
<feature type="domain" description="UvrD-like helicase C-terminal" evidence="13">
    <location>
        <begin position="426"/>
        <end position="694"/>
    </location>
</feature>
<evidence type="ECO:0000256" key="5">
    <source>
        <dbReference type="ARBA" id="ARBA00022840"/>
    </source>
</evidence>
<evidence type="ECO:0000256" key="2">
    <source>
        <dbReference type="ARBA" id="ARBA00022741"/>
    </source>
</evidence>
<name>A0ABT5VBH9_9BACI</name>
<evidence type="ECO:0000313" key="14">
    <source>
        <dbReference type="EMBL" id="MDE5412697.1"/>
    </source>
</evidence>
<dbReference type="PROSITE" id="PS51198">
    <property type="entry name" value="UVRD_HELICASE_ATP_BIND"/>
    <property type="match status" value="1"/>
</dbReference>
<keyword evidence="2 11" id="KW-0547">Nucleotide-binding</keyword>
<dbReference type="CDD" id="cd17932">
    <property type="entry name" value="DEXQc_UvrD"/>
    <property type="match status" value="1"/>
</dbReference>